<protein>
    <submittedName>
        <fullName evidence="1">Uncharacterized protein</fullName>
    </submittedName>
</protein>
<dbReference type="Proteomes" id="UP000345637">
    <property type="component" value="Unassembled WGS sequence"/>
</dbReference>
<dbReference type="EMBL" id="CAADJE010000022">
    <property type="protein sequence ID" value="VFS64162.1"/>
    <property type="molecule type" value="Genomic_DNA"/>
</dbReference>
<reference evidence="1 2" key="1">
    <citation type="submission" date="2019-03" db="EMBL/GenBank/DDBJ databases">
        <authorList>
            <consortium name="Pathogen Informatics"/>
        </authorList>
    </citation>
    <scope>NUCLEOTIDE SEQUENCE [LARGE SCALE GENOMIC DNA]</scope>
    <source>
        <strain evidence="1 2">NCTC12998</strain>
    </source>
</reference>
<name>A0A485AU43_RAOPL</name>
<organism evidence="1 2">
    <name type="scientific">Raoultella planticola</name>
    <name type="common">Klebsiella planticola</name>
    <dbReference type="NCBI Taxonomy" id="575"/>
    <lineage>
        <taxon>Bacteria</taxon>
        <taxon>Pseudomonadati</taxon>
        <taxon>Pseudomonadota</taxon>
        <taxon>Gammaproteobacteria</taxon>
        <taxon>Enterobacterales</taxon>
        <taxon>Enterobacteriaceae</taxon>
        <taxon>Klebsiella/Raoultella group</taxon>
        <taxon>Raoultella</taxon>
    </lineage>
</organism>
<dbReference type="AlphaFoldDB" id="A0A485AU43"/>
<proteinExistence type="predicted"/>
<sequence length="143" mass="14839">MPDTAKSCGQSRGGAHQFFTAGIMADAQQKGVAGMPDLLLPLAVAPGAHLFIDPIGGPAQSQLTQGNQVSFAEKVFNSPLRLAADIDLAFIQALTKIVRRQVDQHNIVGGVKKGIGDGFAHLNAGNAADDIVQAFEVLDVHGG</sequence>
<accession>A0A485AU43</accession>
<evidence type="ECO:0000313" key="2">
    <source>
        <dbReference type="Proteomes" id="UP000345637"/>
    </source>
</evidence>
<gene>
    <name evidence="1" type="ORF">NCTC12998_02468</name>
</gene>
<evidence type="ECO:0000313" key="1">
    <source>
        <dbReference type="EMBL" id="VFS64162.1"/>
    </source>
</evidence>